<sequence>MSILLQGGILVTAHGRRQGDIRIAGDKIVEIGTNLPVADSQVEDVRGRYLLPGFIDAHTHLELNNGPGSQACADNFYTGSKAAVAKGTTTVIDMATPTKGQSLADCLQVWDNFAKGNSSCDYTYHMSIIEWNDGIRKEISDMIAKGITSFKMYMAYDNLRVTDGELFEAMLAIKNVHGMLGVHCENGDLVNENIRRLLAEGKTSTHYHPLSRPASIESEAIERYLMIADQADLAVNIVHLSTERSLEAVNRARLRGQKLYVETCPQYLVLDDSVYDQPNFLGAKFVCSPPIRKVSDQTALWQGVMEGSIDTISTDHCSFNFEGQKTLGREDFSKIPNGMPGVETRPEVIYTAGVTTGKISLEKMVALLSENIARQFHLFPQKGILQEGSDADIVVWDPEVTGVISATTQLQNVDYTPYDGFVTKGGAQAVYLRGQKVAENGQVTKERQGSFVFRQAPKD</sequence>
<dbReference type="PANTHER" id="PTHR11647:SF1">
    <property type="entry name" value="COLLAPSIN RESPONSE MEDIATOR PROTEIN"/>
    <property type="match status" value="1"/>
</dbReference>
<comment type="caution">
    <text evidence="6">The sequence shown here is derived from an EMBL/GenBank/DDBJ whole genome shotgun (WGS) entry which is preliminary data.</text>
</comment>
<dbReference type="SUPFAM" id="SSF51338">
    <property type="entry name" value="Composite domain of metallo-dependent hydrolases"/>
    <property type="match status" value="1"/>
</dbReference>
<dbReference type="Pfam" id="PF01979">
    <property type="entry name" value="Amidohydro_1"/>
    <property type="match status" value="1"/>
</dbReference>
<gene>
    <name evidence="6" type="ORF">BAU18_001435</name>
</gene>
<protein>
    <submittedName>
        <fullName evidence="6">Dihydropyrimidinase</fullName>
    </submittedName>
</protein>
<dbReference type="Gene3D" id="2.30.40.10">
    <property type="entry name" value="Urease, subunit C, domain 1"/>
    <property type="match status" value="1"/>
</dbReference>
<dbReference type="CDD" id="cd01314">
    <property type="entry name" value="D-HYD"/>
    <property type="match status" value="1"/>
</dbReference>
<evidence type="ECO:0000313" key="6">
    <source>
        <dbReference type="EMBL" id="MEO1781846.1"/>
    </source>
</evidence>
<dbReference type="InterPro" id="IPR032466">
    <property type="entry name" value="Metal_Hydrolase"/>
</dbReference>
<dbReference type="Gene3D" id="3.20.20.140">
    <property type="entry name" value="Metal-dependent hydrolases"/>
    <property type="match status" value="1"/>
</dbReference>
<dbReference type="PANTHER" id="PTHR11647">
    <property type="entry name" value="HYDRANTOINASE/DIHYDROPYRIMIDINASE FAMILY MEMBER"/>
    <property type="match status" value="1"/>
</dbReference>
<feature type="domain" description="Amidohydrolase-related" evidence="5">
    <location>
        <begin position="49"/>
        <end position="419"/>
    </location>
</feature>
<name>A0ABV0F1C6_9ENTE</name>
<proteinExistence type="inferred from homology"/>
<organism evidence="6 7">
    <name type="scientific">Enterococcus diestrammenae</name>
    <dbReference type="NCBI Taxonomy" id="1155073"/>
    <lineage>
        <taxon>Bacteria</taxon>
        <taxon>Bacillati</taxon>
        <taxon>Bacillota</taxon>
        <taxon>Bacilli</taxon>
        <taxon>Lactobacillales</taxon>
        <taxon>Enterococcaceae</taxon>
        <taxon>Enterococcus</taxon>
    </lineage>
</organism>
<dbReference type="InterPro" id="IPR011059">
    <property type="entry name" value="Metal-dep_hydrolase_composite"/>
</dbReference>
<evidence type="ECO:0000256" key="1">
    <source>
        <dbReference type="ARBA" id="ARBA00001947"/>
    </source>
</evidence>
<evidence type="ECO:0000256" key="4">
    <source>
        <dbReference type="ARBA" id="ARBA00022801"/>
    </source>
</evidence>
<evidence type="ECO:0000256" key="2">
    <source>
        <dbReference type="ARBA" id="ARBA00008829"/>
    </source>
</evidence>
<dbReference type="InterPro" id="IPR006680">
    <property type="entry name" value="Amidohydro-rel"/>
</dbReference>
<dbReference type="NCBIfam" id="TIGR02033">
    <property type="entry name" value="D-hydantoinase"/>
    <property type="match status" value="1"/>
</dbReference>
<evidence type="ECO:0000313" key="7">
    <source>
        <dbReference type="Proteomes" id="UP001429357"/>
    </source>
</evidence>
<reference evidence="6" key="2">
    <citation type="submission" date="2024-02" db="EMBL/GenBank/DDBJ databases">
        <title>The Genome Sequence of Enterococcus diestrammenae JM9A.</title>
        <authorList>
            <person name="Earl A."/>
            <person name="Manson A."/>
            <person name="Gilmore M."/>
            <person name="Sanders J."/>
            <person name="Shea T."/>
            <person name="Howe W."/>
            <person name="Livny J."/>
            <person name="Cuomo C."/>
            <person name="Neafsey D."/>
            <person name="Birren B."/>
        </authorList>
    </citation>
    <scope>NUCLEOTIDE SEQUENCE</scope>
    <source>
        <strain evidence="6">JM9A</strain>
    </source>
</reference>
<dbReference type="InterPro" id="IPR011778">
    <property type="entry name" value="Hydantoinase/dihydroPyrase"/>
</dbReference>
<dbReference type="EMBL" id="MAEI02000001">
    <property type="protein sequence ID" value="MEO1781846.1"/>
    <property type="molecule type" value="Genomic_DNA"/>
</dbReference>
<keyword evidence="3" id="KW-0479">Metal-binding</keyword>
<dbReference type="SUPFAM" id="SSF51556">
    <property type="entry name" value="Metallo-dependent hydrolases"/>
    <property type="match status" value="1"/>
</dbReference>
<comment type="cofactor">
    <cofactor evidence="1">
        <name>Zn(2+)</name>
        <dbReference type="ChEBI" id="CHEBI:29105"/>
    </cofactor>
</comment>
<keyword evidence="7" id="KW-1185">Reference proteome</keyword>
<dbReference type="RefSeq" id="WP_161868558.1">
    <property type="nucleotide sequence ID" value="NZ_MAEI02000001.1"/>
</dbReference>
<dbReference type="InterPro" id="IPR050378">
    <property type="entry name" value="Metallo-dep_Hydrolases_sf"/>
</dbReference>
<keyword evidence="4" id="KW-0378">Hydrolase</keyword>
<evidence type="ECO:0000256" key="3">
    <source>
        <dbReference type="ARBA" id="ARBA00022723"/>
    </source>
</evidence>
<evidence type="ECO:0000259" key="5">
    <source>
        <dbReference type="Pfam" id="PF01979"/>
    </source>
</evidence>
<accession>A0ABV0F1C6</accession>
<reference evidence="6" key="1">
    <citation type="submission" date="2016-06" db="EMBL/GenBank/DDBJ databases">
        <authorList>
            <person name="Van Tyne D."/>
        </authorList>
    </citation>
    <scope>NUCLEOTIDE SEQUENCE</scope>
    <source>
        <strain evidence="6">JM9A</strain>
    </source>
</reference>
<comment type="similarity">
    <text evidence="2">Belongs to the metallo-dependent hydrolases superfamily. Hydantoinase/dihydropyrimidinase family.</text>
</comment>
<dbReference type="Proteomes" id="UP001429357">
    <property type="component" value="Unassembled WGS sequence"/>
</dbReference>